<protein>
    <submittedName>
        <fullName evidence="2">CHAT domain-containing protein</fullName>
    </submittedName>
</protein>
<reference evidence="2" key="1">
    <citation type="submission" date="2023-03" db="EMBL/GenBank/DDBJ databases">
        <title>Massive genome expansion in bonnet fungi (Mycena s.s.) driven by repeated elements and novel gene families across ecological guilds.</title>
        <authorList>
            <consortium name="Lawrence Berkeley National Laboratory"/>
            <person name="Harder C.B."/>
            <person name="Miyauchi S."/>
            <person name="Viragh M."/>
            <person name="Kuo A."/>
            <person name="Thoen E."/>
            <person name="Andreopoulos B."/>
            <person name="Lu D."/>
            <person name="Skrede I."/>
            <person name="Drula E."/>
            <person name="Henrissat B."/>
            <person name="Morin E."/>
            <person name="Kohler A."/>
            <person name="Barry K."/>
            <person name="LaButti K."/>
            <person name="Morin E."/>
            <person name="Salamov A."/>
            <person name="Lipzen A."/>
            <person name="Mereny Z."/>
            <person name="Hegedus B."/>
            <person name="Baldrian P."/>
            <person name="Stursova M."/>
            <person name="Weitz H."/>
            <person name="Taylor A."/>
            <person name="Grigoriev I.V."/>
            <person name="Nagy L.G."/>
            <person name="Martin F."/>
            <person name="Kauserud H."/>
        </authorList>
    </citation>
    <scope>NUCLEOTIDE SEQUENCE</scope>
    <source>
        <strain evidence="2">CBHHK067</strain>
    </source>
</reference>
<evidence type="ECO:0000313" key="3">
    <source>
        <dbReference type="Proteomes" id="UP001221757"/>
    </source>
</evidence>
<comment type="caution">
    <text evidence="2">The sequence shown here is derived from an EMBL/GenBank/DDBJ whole genome shotgun (WGS) entry which is preliminary data.</text>
</comment>
<dbReference type="InterPro" id="IPR024983">
    <property type="entry name" value="CHAT_dom"/>
</dbReference>
<evidence type="ECO:0000259" key="1">
    <source>
        <dbReference type="Pfam" id="PF12770"/>
    </source>
</evidence>
<sequence length="962" mass="105593">HSDKPLILNNTGNSLQHRFLRLGDLKDLDKCISYQEQGFNLGSEKNPPTPRQLIGLGNSLTIRFNQLGQLSDIDKAVSLYRTGLHLIPDGHLDKPEMLSYLGDSLLRRFQRLDTTDDLNECITIKEAAIRLTLNSHPGRPRMLSHLGYALASRFTRLGDPKDLTESISKLEDAIHLTPDDPSIKAPILANLASSLHDHFEQSGDLGALNEAISRYTEAVHLTPDDNSEKPTFLDSLGICLQSRFSQLGDISDLTESISSTIDAIRRISDGHPGKQRMLGNLSAILLYNLGSFLRNRFATLGQINDLNDSITNLKKAVNLTPDSHSAKAIILNSLGNSLLAHSAQFGEIGDIDEAISKLQDAVNLTPDGHPLKVIMLRDLAISFQDRFTKLQMASDDQEGFRQWALAAQSPTGQVEERLRAATNWAFGAQEFRDPSVLDAYHKAMSLLPEAAWLGLSIDDRHRRIITAGPMVRDAARAAIYSGQLGKAVEWLEEGRSIIWGQLLNLRTPVDTLMQQNPDLAKEFISLSAQLEGAGTRGNDWKSGTLQSVAATAHQAHDSAHKRDVLIKKIREVEGLERFLLPKIIVELSLAAQRGNVVLLNVSRISCDALVLMPHLSTKVKHVPLPEFTPQHVEKLAQSMEHLVPFMGRSQTERLYAQREEGLGSPEDDFAHILSELWVRLVKPVLAALAITTPAKDNLERIWWCPTASLTFLPIHAAGLYGKDDSFGSKLSDFAISSYTPSLAALVQGFRQNSQSKQGIQLLAIAQPSAHGQSYIPGTGDEINRIQQCARGKIPVFPLMEQEATIERVEEGMAKSGWVHFACHGVQDRASPTESALLLAGSSRLTLSRIIHLSLPQADLAFLSACQTATGNKELPEESVHLAAGMLLAGYRGVIATMWSIMDNDAPKVAADVYEHLFKVSPPDPTRAAEALHLAVKNLREGQGGSGGSKSFFNWVPYIHLGV</sequence>
<dbReference type="AlphaFoldDB" id="A0AAD7FFY9"/>
<dbReference type="EMBL" id="JARKIE010000662">
    <property type="protein sequence ID" value="KAJ7621820.1"/>
    <property type="molecule type" value="Genomic_DNA"/>
</dbReference>
<proteinExistence type="predicted"/>
<dbReference type="InterPro" id="IPR011990">
    <property type="entry name" value="TPR-like_helical_dom_sf"/>
</dbReference>
<keyword evidence="3" id="KW-1185">Reference proteome</keyword>
<organism evidence="2 3">
    <name type="scientific">Mycena rosella</name>
    <name type="common">Pink bonnet</name>
    <name type="synonym">Agaricus rosellus</name>
    <dbReference type="NCBI Taxonomy" id="1033263"/>
    <lineage>
        <taxon>Eukaryota</taxon>
        <taxon>Fungi</taxon>
        <taxon>Dikarya</taxon>
        <taxon>Basidiomycota</taxon>
        <taxon>Agaricomycotina</taxon>
        <taxon>Agaricomycetes</taxon>
        <taxon>Agaricomycetidae</taxon>
        <taxon>Agaricales</taxon>
        <taxon>Marasmiineae</taxon>
        <taxon>Mycenaceae</taxon>
        <taxon>Mycena</taxon>
    </lineage>
</organism>
<feature type="domain" description="CHAT" evidence="1">
    <location>
        <begin position="673"/>
        <end position="961"/>
    </location>
</feature>
<dbReference type="Gene3D" id="1.25.40.10">
    <property type="entry name" value="Tetratricopeptide repeat domain"/>
    <property type="match status" value="1"/>
</dbReference>
<feature type="non-terminal residue" evidence="2">
    <location>
        <position position="962"/>
    </location>
</feature>
<gene>
    <name evidence="2" type="ORF">B0H17DRAFT_964300</name>
</gene>
<dbReference type="SUPFAM" id="SSF48452">
    <property type="entry name" value="TPR-like"/>
    <property type="match status" value="1"/>
</dbReference>
<accession>A0AAD7FFY9</accession>
<dbReference type="Proteomes" id="UP001221757">
    <property type="component" value="Unassembled WGS sequence"/>
</dbReference>
<name>A0AAD7FFY9_MYCRO</name>
<evidence type="ECO:0000313" key="2">
    <source>
        <dbReference type="EMBL" id="KAJ7621820.1"/>
    </source>
</evidence>
<dbReference type="Pfam" id="PF12770">
    <property type="entry name" value="CHAT"/>
    <property type="match status" value="1"/>
</dbReference>